<comment type="subcellular location">
    <subcellularLocation>
        <location evidence="1">Cell inner membrane</location>
        <topology evidence="1">Single-pass membrane protein</topology>
    </subcellularLocation>
    <subcellularLocation>
        <location evidence="15">Cell membrane</location>
        <topology evidence="15">Single-pass membrane protein</topology>
    </subcellularLocation>
</comment>
<evidence type="ECO:0000256" key="10">
    <source>
        <dbReference type="ARBA" id="ARBA00023136"/>
    </source>
</evidence>
<organism evidence="18 19">
    <name type="scientific">Chelatococcus caeni</name>
    <dbReference type="NCBI Taxonomy" id="1348468"/>
    <lineage>
        <taxon>Bacteria</taxon>
        <taxon>Pseudomonadati</taxon>
        <taxon>Pseudomonadota</taxon>
        <taxon>Alphaproteobacteria</taxon>
        <taxon>Hyphomicrobiales</taxon>
        <taxon>Chelatococcaceae</taxon>
        <taxon>Chelatococcus</taxon>
    </lineage>
</organism>
<dbReference type="PANTHER" id="PTHR33445:SF1">
    <property type="entry name" value="ATP SYNTHASE SUBUNIT B"/>
    <property type="match status" value="1"/>
</dbReference>
<evidence type="ECO:0000256" key="5">
    <source>
        <dbReference type="ARBA" id="ARBA00022547"/>
    </source>
</evidence>
<evidence type="ECO:0000256" key="14">
    <source>
        <dbReference type="ARBA" id="ARBA00025830"/>
    </source>
</evidence>
<dbReference type="Pfam" id="PF00430">
    <property type="entry name" value="ATP-synt_B"/>
    <property type="match status" value="1"/>
</dbReference>
<evidence type="ECO:0000256" key="12">
    <source>
        <dbReference type="ARBA" id="ARBA00025198"/>
    </source>
</evidence>
<dbReference type="CDD" id="cd06503">
    <property type="entry name" value="ATP-synt_Fo_b"/>
    <property type="match status" value="1"/>
</dbReference>
<comment type="function">
    <text evidence="12 15">F(1)F(0) ATP synthase produces ATP from ADP in the presence of a proton or sodium gradient. F-type ATPases consist of two structural domains, F(1) containing the extramembraneous catalytic core and F(0) containing the membrane proton channel, linked together by a central stalk and a peripheral stalk. During catalysis, ATP synthesis in the catalytic domain of F(1) is coupled via a rotary mechanism of the central stalk subunits to proton translocation.</text>
</comment>
<dbReference type="AlphaFoldDB" id="A0A840BUV1"/>
<dbReference type="GO" id="GO:0005886">
    <property type="term" value="C:plasma membrane"/>
    <property type="evidence" value="ECO:0007669"/>
    <property type="project" value="UniProtKB-SubCell"/>
</dbReference>
<keyword evidence="7 15" id="KW-0375">Hydrogen ion transport</keyword>
<name>A0A840BUV1_9HYPH</name>
<comment type="similarity">
    <text evidence="2 15 16">Belongs to the ATPase B chain family.</text>
</comment>
<feature type="transmembrane region" description="Helical" evidence="15">
    <location>
        <begin position="33"/>
        <end position="52"/>
    </location>
</feature>
<evidence type="ECO:0000256" key="7">
    <source>
        <dbReference type="ARBA" id="ARBA00022781"/>
    </source>
</evidence>
<reference evidence="18 19" key="1">
    <citation type="submission" date="2020-08" db="EMBL/GenBank/DDBJ databases">
        <title>Genomic Encyclopedia of Type Strains, Phase IV (KMG-IV): sequencing the most valuable type-strain genomes for metagenomic binning, comparative biology and taxonomic classification.</title>
        <authorList>
            <person name="Goeker M."/>
        </authorList>
    </citation>
    <scope>NUCLEOTIDE SEQUENCE [LARGE SCALE GENOMIC DNA]</scope>
    <source>
        <strain evidence="18 19">DSM 103737</strain>
    </source>
</reference>
<dbReference type="InterPro" id="IPR050059">
    <property type="entry name" value="ATP_synthase_B_chain"/>
</dbReference>
<evidence type="ECO:0000256" key="16">
    <source>
        <dbReference type="RuleBase" id="RU003848"/>
    </source>
</evidence>
<evidence type="ECO:0000256" key="4">
    <source>
        <dbReference type="ARBA" id="ARBA00022475"/>
    </source>
</evidence>
<keyword evidence="8 15" id="KW-1133">Transmembrane helix</keyword>
<evidence type="ECO:0000256" key="2">
    <source>
        <dbReference type="ARBA" id="ARBA00005513"/>
    </source>
</evidence>
<keyword evidence="10 15" id="KW-0472">Membrane</keyword>
<dbReference type="GO" id="GO:0046933">
    <property type="term" value="F:proton-transporting ATP synthase activity, rotational mechanism"/>
    <property type="evidence" value="ECO:0007669"/>
    <property type="project" value="UniProtKB-UniRule"/>
</dbReference>
<keyword evidence="19" id="KW-1185">Reference proteome</keyword>
<accession>A0A840BUV1</accession>
<sequence>MAQPITAHAEVPGIEGEGANFPPFDVNTFGSQLLWLAITFAVLYLLMSRVIVPRLSGILEDRRSRIAGDLRIAAESKARAEEAGEAYEKALAEARGRAQALAQETRDKLAAETAEKRAALEAELARNLADAEARITAGKDKAMGNVEAIASDAATAIVERLTGQAPAGDAVSTAVGKAMAQ</sequence>
<comment type="caution">
    <text evidence="18">The sequence shown here is derived from an EMBL/GenBank/DDBJ whole genome shotgun (WGS) entry which is preliminary data.</text>
</comment>
<evidence type="ECO:0000256" key="15">
    <source>
        <dbReference type="HAMAP-Rule" id="MF_01398"/>
    </source>
</evidence>
<dbReference type="PANTHER" id="PTHR33445">
    <property type="entry name" value="ATP SYNTHASE SUBUNIT B', CHLOROPLASTIC"/>
    <property type="match status" value="1"/>
</dbReference>
<evidence type="ECO:0000313" key="19">
    <source>
        <dbReference type="Proteomes" id="UP000577362"/>
    </source>
</evidence>
<evidence type="ECO:0000256" key="13">
    <source>
        <dbReference type="ARBA" id="ARBA00025614"/>
    </source>
</evidence>
<comment type="function">
    <text evidence="13">Component of the F(0) channel, it forms part of the peripheral stalk, linking F(1) to F(0). The b'-subunit is a diverged and duplicated form of b found in plants and photosynthetic bacteria.</text>
</comment>
<keyword evidence="11 15" id="KW-0066">ATP synthesis</keyword>
<dbReference type="HAMAP" id="MF_01398">
    <property type="entry name" value="ATP_synth_b_bprime"/>
    <property type="match status" value="1"/>
</dbReference>
<protein>
    <recommendedName>
        <fullName evidence="15">ATP synthase subunit b</fullName>
    </recommendedName>
    <alternativeName>
        <fullName evidence="15">ATP synthase F(0) sector subunit b</fullName>
    </alternativeName>
    <alternativeName>
        <fullName evidence="15">ATPase subunit I</fullName>
    </alternativeName>
    <alternativeName>
        <fullName evidence="15">F-type ATPase subunit b</fullName>
        <shortName evidence="15">F-ATPase subunit b</shortName>
    </alternativeName>
</protein>
<dbReference type="RefSeq" id="WP_019403689.1">
    <property type="nucleotide sequence ID" value="NZ_JACIEN010000001.1"/>
</dbReference>
<dbReference type="Proteomes" id="UP000577362">
    <property type="component" value="Unassembled WGS sequence"/>
</dbReference>
<evidence type="ECO:0000256" key="11">
    <source>
        <dbReference type="ARBA" id="ARBA00023310"/>
    </source>
</evidence>
<keyword evidence="17" id="KW-0175">Coiled coil</keyword>
<dbReference type="GO" id="GO:0045259">
    <property type="term" value="C:proton-transporting ATP synthase complex"/>
    <property type="evidence" value="ECO:0007669"/>
    <property type="project" value="UniProtKB-KW"/>
</dbReference>
<proteinExistence type="inferred from homology"/>
<evidence type="ECO:0000256" key="8">
    <source>
        <dbReference type="ARBA" id="ARBA00022989"/>
    </source>
</evidence>
<evidence type="ECO:0000256" key="6">
    <source>
        <dbReference type="ARBA" id="ARBA00022692"/>
    </source>
</evidence>
<dbReference type="EMBL" id="JACIEN010000001">
    <property type="protein sequence ID" value="MBB4015268.1"/>
    <property type="molecule type" value="Genomic_DNA"/>
</dbReference>
<keyword evidence="9 15" id="KW-0406">Ion transport</keyword>
<gene>
    <name evidence="15" type="primary">atpF</name>
    <name evidence="18" type="ORF">GGR16_000274</name>
</gene>
<evidence type="ECO:0000256" key="3">
    <source>
        <dbReference type="ARBA" id="ARBA00022448"/>
    </source>
</evidence>
<keyword evidence="4 15" id="KW-1003">Cell membrane</keyword>
<evidence type="ECO:0000256" key="17">
    <source>
        <dbReference type="SAM" id="Coils"/>
    </source>
</evidence>
<comment type="subunit">
    <text evidence="14 15">F-type ATPases have 2 components, F(1) - the catalytic core - and F(0) - the membrane proton channel. F(1) has five subunits: alpha(3), beta(3), gamma(1), delta(1), epsilon(1). F(0) has three main subunits: a(1), b(2) and c(10-14). The alpha and beta chains form an alternating ring which encloses part of the gamma chain. F(1) is attached to F(0) by a central stalk formed by the gamma and epsilon chains, while a peripheral stalk is formed by the delta and b chains.</text>
</comment>
<dbReference type="InterPro" id="IPR002146">
    <property type="entry name" value="ATP_synth_b/b'su_bac/chlpt"/>
</dbReference>
<keyword evidence="3 15" id="KW-0813">Transport</keyword>
<evidence type="ECO:0000256" key="1">
    <source>
        <dbReference type="ARBA" id="ARBA00004377"/>
    </source>
</evidence>
<dbReference type="GO" id="GO:0046961">
    <property type="term" value="F:proton-transporting ATPase activity, rotational mechanism"/>
    <property type="evidence" value="ECO:0007669"/>
    <property type="project" value="TreeGrafter"/>
</dbReference>
<keyword evidence="5 15" id="KW-0138">CF(0)</keyword>
<feature type="coiled-coil region" evidence="17">
    <location>
        <begin position="73"/>
        <end position="104"/>
    </location>
</feature>
<evidence type="ECO:0000256" key="9">
    <source>
        <dbReference type="ARBA" id="ARBA00023065"/>
    </source>
</evidence>
<keyword evidence="6 15" id="KW-0812">Transmembrane</keyword>
<evidence type="ECO:0000313" key="18">
    <source>
        <dbReference type="EMBL" id="MBB4015268.1"/>
    </source>
</evidence>